<accession>V9IRT4</accession>
<dbReference type="PROSITE" id="PS51257">
    <property type="entry name" value="PROKAR_LIPOPROTEIN"/>
    <property type="match status" value="1"/>
</dbReference>
<dbReference type="InterPro" id="IPR005064">
    <property type="entry name" value="BUG"/>
</dbReference>
<organism evidence="2">
    <name type="scientific">Paenibacillus mucilaginosus K02</name>
    <dbReference type="NCBI Taxonomy" id="997761"/>
    <lineage>
        <taxon>Bacteria</taxon>
        <taxon>Bacillati</taxon>
        <taxon>Bacillota</taxon>
        <taxon>Bacilli</taxon>
        <taxon>Bacillales</taxon>
        <taxon>Paenibacillaceae</taxon>
        <taxon>Paenibacillus</taxon>
    </lineage>
</organism>
<dbReference type="CDD" id="cd07012">
    <property type="entry name" value="PBP2_Bug_TTT"/>
    <property type="match status" value="1"/>
</dbReference>
<evidence type="ECO:0000313" key="2">
    <source>
        <dbReference type="EMBL" id="AFK65251.1"/>
    </source>
</evidence>
<dbReference type="Gene3D" id="3.40.190.10">
    <property type="entry name" value="Periplasmic binding protein-like II"/>
    <property type="match status" value="1"/>
</dbReference>
<dbReference type="EMBL" id="JN225057">
    <property type="protein sequence ID" value="AFK65251.1"/>
    <property type="molecule type" value="Genomic_DNA"/>
</dbReference>
<dbReference type="PANTHER" id="PTHR42928:SF5">
    <property type="entry name" value="BLR1237 PROTEIN"/>
    <property type="match status" value="1"/>
</dbReference>
<reference evidence="2" key="1">
    <citation type="submission" date="2011-07" db="EMBL/GenBank/DDBJ databases">
        <title>Some potential microbial weathering related gene sequences of Bacillus mucilaginosus.</title>
        <authorList>
            <person name="Lian B."/>
            <person name="Xiao B."/>
        </authorList>
    </citation>
    <scope>NUCLEOTIDE SEQUENCE</scope>
    <source>
        <strain evidence="2">K02</strain>
    </source>
</reference>
<dbReference type="Pfam" id="PF03401">
    <property type="entry name" value="TctC"/>
    <property type="match status" value="1"/>
</dbReference>
<dbReference type="SUPFAM" id="SSF53850">
    <property type="entry name" value="Periplasmic binding protein-like II"/>
    <property type="match status" value="1"/>
</dbReference>
<protein>
    <recommendedName>
        <fullName evidence="3">ABC transporter substrate-binding protein</fullName>
    </recommendedName>
</protein>
<evidence type="ECO:0008006" key="3">
    <source>
        <dbReference type="Google" id="ProtNLM"/>
    </source>
</evidence>
<dbReference type="PANTHER" id="PTHR42928">
    <property type="entry name" value="TRICARBOXYLATE-BINDING PROTEIN"/>
    <property type="match status" value="1"/>
</dbReference>
<comment type="similarity">
    <text evidence="1">Belongs to the UPF0065 (bug) family.</text>
</comment>
<sequence>MERMDMSKKRSRSLLMSLTVVLGMTVLTGCGGATAKTSGARAGKSADFPNKPISLIVPFAAGGGTDTTARALAKAAEKVFKQPVTVVNKTGGGGSVGMTEGSNAKSDGYTVTVVTVELTTLPHLGLSPITYQNFKPVGMMNYEPAAITVRADSPWQTMKDFLDYAKANPGKVRLGNSGTGAIWHLAAAALEKETGTKFNHIPFEGAAPAITALLGGHVDAVPVSPPEVKSQVESGKLRSLAVLDDKPAEVLPGVKTLKEETGIAFDYIGTWRGLGVPKDTPDEIVQALSEGFLKGMEDEEFKAFMKKNGLTIVSKDSSSFGQYVKENDERFGKLIPELGLSKK</sequence>
<name>V9IRT4_9BACL</name>
<proteinExistence type="inferred from homology"/>
<dbReference type="Gene3D" id="3.40.190.150">
    <property type="entry name" value="Bordetella uptake gene, domain 1"/>
    <property type="match status" value="1"/>
</dbReference>
<dbReference type="AlphaFoldDB" id="V9IRT4"/>
<dbReference type="PIRSF" id="PIRSF017082">
    <property type="entry name" value="YflP"/>
    <property type="match status" value="1"/>
</dbReference>
<evidence type="ECO:0000256" key="1">
    <source>
        <dbReference type="ARBA" id="ARBA00006987"/>
    </source>
</evidence>
<dbReference type="InterPro" id="IPR042100">
    <property type="entry name" value="Bug_dom1"/>
</dbReference>